<accession>A0A3S1AUD0</accession>
<gene>
    <name evidence="3" type="ORF">EGW08_023725</name>
</gene>
<proteinExistence type="predicted"/>
<dbReference type="AlphaFoldDB" id="A0A3S1AUD0"/>
<evidence type="ECO:0000313" key="3">
    <source>
        <dbReference type="EMBL" id="RUS68513.1"/>
    </source>
</evidence>
<dbReference type="InterPro" id="IPR012337">
    <property type="entry name" value="RNaseH-like_sf"/>
</dbReference>
<dbReference type="PANTHER" id="PTHR37984:SF15">
    <property type="entry name" value="INTEGRASE CATALYTIC DOMAIN-CONTAINING PROTEIN"/>
    <property type="match status" value="1"/>
</dbReference>
<dbReference type="InterPro" id="IPR050951">
    <property type="entry name" value="Retrovirus_Pol_polyprotein"/>
</dbReference>
<dbReference type="Proteomes" id="UP000271974">
    <property type="component" value="Unassembled WGS sequence"/>
</dbReference>
<feature type="domain" description="Integrase catalytic" evidence="2">
    <location>
        <begin position="6"/>
        <end position="165"/>
    </location>
</feature>
<keyword evidence="4" id="KW-1185">Reference proteome</keyword>
<dbReference type="SUPFAM" id="SSF53098">
    <property type="entry name" value="Ribonuclease H-like"/>
    <property type="match status" value="1"/>
</dbReference>
<dbReference type="InterPro" id="IPR036397">
    <property type="entry name" value="RNaseH_sf"/>
</dbReference>
<dbReference type="Gene3D" id="3.10.10.10">
    <property type="entry name" value="HIV Type 1 Reverse Transcriptase, subunit A, domain 1"/>
    <property type="match status" value="1"/>
</dbReference>
<evidence type="ECO:0000256" key="1">
    <source>
        <dbReference type="SAM" id="MobiDB-lite"/>
    </source>
</evidence>
<reference evidence="3 4" key="1">
    <citation type="submission" date="2019-01" db="EMBL/GenBank/DDBJ databases">
        <title>A draft genome assembly of the solar-powered sea slug Elysia chlorotica.</title>
        <authorList>
            <person name="Cai H."/>
            <person name="Li Q."/>
            <person name="Fang X."/>
            <person name="Li J."/>
            <person name="Curtis N.E."/>
            <person name="Altenburger A."/>
            <person name="Shibata T."/>
            <person name="Feng M."/>
            <person name="Maeda T."/>
            <person name="Schwartz J.A."/>
            <person name="Shigenobu S."/>
            <person name="Lundholm N."/>
            <person name="Nishiyama T."/>
            <person name="Yang H."/>
            <person name="Hasebe M."/>
            <person name="Li S."/>
            <person name="Pierce S.K."/>
            <person name="Wang J."/>
        </authorList>
    </citation>
    <scope>NUCLEOTIDE SEQUENCE [LARGE SCALE GENOMIC DNA]</scope>
    <source>
        <strain evidence="3">EC2010</strain>
        <tissue evidence="3">Whole organism of an adult</tissue>
    </source>
</reference>
<dbReference type="PROSITE" id="PS50994">
    <property type="entry name" value="INTEGRASE"/>
    <property type="match status" value="1"/>
</dbReference>
<evidence type="ECO:0000313" key="4">
    <source>
        <dbReference type="Proteomes" id="UP000271974"/>
    </source>
</evidence>
<dbReference type="GO" id="GO:0003676">
    <property type="term" value="F:nucleic acid binding"/>
    <property type="evidence" value="ECO:0007669"/>
    <property type="project" value="InterPro"/>
</dbReference>
<protein>
    <recommendedName>
        <fullName evidence="2">Integrase catalytic domain-containing protein</fullName>
    </recommendedName>
</protein>
<dbReference type="Gene3D" id="3.30.420.10">
    <property type="entry name" value="Ribonuclease H-like superfamily/Ribonuclease H"/>
    <property type="match status" value="1"/>
</dbReference>
<dbReference type="FunFam" id="3.30.420.10:FF:000032">
    <property type="entry name" value="Retrovirus-related Pol polyprotein from transposon 297-like Protein"/>
    <property type="match status" value="1"/>
</dbReference>
<evidence type="ECO:0000259" key="2">
    <source>
        <dbReference type="PROSITE" id="PS50994"/>
    </source>
</evidence>
<dbReference type="Pfam" id="PF00665">
    <property type="entry name" value="rve"/>
    <property type="match status" value="1"/>
</dbReference>
<name>A0A3S1AUD0_ELYCH</name>
<dbReference type="InterPro" id="IPR001584">
    <property type="entry name" value="Integrase_cat-core"/>
</dbReference>
<comment type="caution">
    <text evidence="3">The sequence shown here is derived from an EMBL/GenBank/DDBJ whole genome shotgun (WGS) entry which is preliminary data.</text>
</comment>
<sequence>MENIPVVDVPFKRVAVDLIGPIEPASEAGHRYILTLVDYATRYPEAVPLRRIDTETVAEALVDIYSRLGVPEEILSDQGTQFISDCMREVCRLLGVTQSTTTPYHPMCNGLVEKFNGTLKKMLKRLCNEKPKQWHRYINALLFAYREVPQESTHFAPFELMYGRTWKGPYDIIKSVGLNDYKVKINGKEKTLHANLLKRYLSRNDETCSTVLDVSSHIRDDLNVPSCVAVVEDYDYDADNDQNNPADDEQGSEDLPEIGTWGQKEDAADVKFGEALTYDQNQEIQLLVEKFSDIFSDRPGDTNLAEHRIDLTSDVPVRQTPYAVPFALRSSLRKELQQMEDLGIIRKSTHHTRRLWSW</sequence>
<dbReference type="SUPFAM" id="SSF56672">
    <property type="entry name" value="DNA/RNA polymerases"/>
    <property type="match status" value="1"/>
</dbReference>
<dbReference type="InterPro" id="IPR043502">
    <property type="entry name" value="DNA/RNA_pol_sf"/>
</dbReference>
<dbReference type="PANTHER" id="PTHR37984">
    <property type="entry name" value="PROTEIN CBG26694"/>
    <property type="match status" value="1"/>
</dbReference>
<dbReference type="STRING" id="188477.A0A3S1AUD0"/>
<feature type="compositionally biased region" description="Acidic residues" evidence="1">
    <location>
        <begin position="237"/>
        <end position="256"/>
    </location>
</feature>
<dbReference type="OrthoDB" id="10047206at2759"/>
<dbReference type="EMBL" id="RQTK01002473">
    <property type="protein sequence ID" value="RUS68513.1"/>
    <property type="molecule type" value="Genomic_DNA"/>
</dbReference>
<organism evidence="3 4">
    <name type="scientific">Elysia chlorotica</name>
    <name type="common">Eastern emerald elysia</name>
    <name type="synonym">Sea slug</name>
    <dbReference type="NCBI Taxonomy" id="188477"/>
    <lineage>
        <taxon>Eukaryota</taxon>
        <taxon>Metazoa</taxon>
        <taxon>Spiralia</taxon>
        <taxon>Lophotrochozoa</taxon>
        <taxon>Mollusca</taxon>
        <taxon>Gastropoda</taxon>
        <taxon>Heterobranchia</taxon>
        <taxon>Euthyneura</taxon>
        <taxon>Panpulmonata</taxon>
        <taxon>Sacoglossa</taxon>
        <taxon>Placobranchoidea</taxon>
        <taxon>Plakobranchidae</taxon>
        <taxon>Elysia</taxon>
    </lineage>
</organism>
<dbReference type="GO" id="GO:0015074">
    <property type="term" value="P:DNA integration"/>
    <property type="evidence" value="ECO:0007669"/>
    <property type="project" value="InterPro"/>
</dbReference>
<feature type="region of interest" description="Disordered" evidence="1">
    <location>
        <begin position="237"/>
        <end position="259"/>
    </location>
</feature>